<evidence type="ECO:0000313" key="1">
    <source>
        <dbReference type="EMBL" id="AKJ19783.1"/>
    </source>
</evidence>
<dbReference type="Pfam" id="PF18143">
    <property type="entry name" value="HAD_SAK_2"/>
    <property type="match status" value="1"/>
</dbReference>
<name>A0A0G3B0Z0_SALTM</name>
<reference evidence="1" key="1">
    <citation type="submission" date="2015-03" db="EMBL/GenBank/DDBJ databases">
        <title>Complete genome sequences of four Salmonella Typhimurium IncHI1 plasmids and their characteristics.</title>
        <authorList>
            <person name="Kubasova T."/>
            <person name="Matiasovicova J."/>
            <person name="Cejkova D."/>
            <person name="Sekelova Z."/>
            <person name="Polansky O."/>
            <person name="Medvecky M."/>
            <person name="Rychlik I."/>
            <person name="Juricova H."/>
        </authorList>
    </citation>
    <scope>NUCLEOTIDE SEQUENCE</scope>
    <source>
        <strain evidence="1">8025</strain>
        <plasmid evidence="1">p8025</plasmid>
    </source>
</reference>
<dbReference type="AlphaFoldDB" id="A0A0G3B0Z0"/>
<protein>
    <submittedName>
        <fullName evidence="1">Uncharacterized protein</fullName>
    </submittedName>
</protein>
<organism evidence="1">
    <name type="scientific">Salmonella typhimurium</name>
    <dbReference type="NCBI Taxonomy" id="90371"/>
    <lineage>
        <taxon>Bacteria</taxon>
        <taxon>Pseudomonadati</taxon>
        <taxon>Pseudomonadota</taxon>
        <taxon>Gammaproteobacteria</taxon>
        <taxon>Enterobacterales</taxon>
        <taxon>Enterobacteriaceae</taxon>
        <taxon>Salmonella</taxon>
    </lineage>
</organism>
<geneLocation type="plasmid" evidence="1">
    <name>p8025</name>
</geneLocation>
<dbReference type="EMBL" id="KP899803">
    <property type="protein sequence ID" value="AKJ19783.1"/>
    <property type="molecule type" value="Genomic_DNA"/>
</dbReference>
<keyword evidence="1" id="KW-0614">Plasmid</keyword>
<proteinExistence type="predicted"/>
<dbReference type="RefSeq" id="WP_015062996.1">
    <property type="nucleotide sequence ID" value="NZ_KP899803.1"/>
</dbReference>
<accession>A0A0G3B0Z0</accession>
<sequence>MLQSIYEFLCKIRCSPQKLRNKDLDGILPQDESTAGLWGPLPLIHIVLFLDFDGVIHKCQNESFERMYLIEKLLDASPSMFIVISSSWRECGSITYLKSLFRSPYRDRVIGATPSLCLPSGGIGVRAAECEEFVARHQVKAFICLDDDTTLFPPEYPHLIRTDYYTGVKEKDITDLIARYNLLMARFY</sequence>